<evidence type="ECO:0000259" key="7">
    <source>
        <dbReference type="Pfam" id="PF03168"/>
    </source>
</evidence>
<dbReference type="Gene3D" id="2.60.40.1820">
    <property type="match status" value="1"/>
</dbReference>
<evidence type="ECO:0000256" key="4">
    <source>
        <dbReference type="ARBA" id="ARBA00023136"/>
    </source>
</evidence>
<feature type="compositionally biased region" description="Basic and acidic residues" evidence="5">
    <location>
        <begin position="30"/>
        <end position="39"/>
    </location>
</feature>
<keyword evidence="9" id="KW-1185">Reference proteome</keyword>
<comment type="subcellular location">
    <subcellularLocation>
        <location evidence="1">Membrane</location>
        <topology evidence="1">Single-pass membrane protein</topology>
    </subcellularLocation>
</comment>
<accession>A0AAN7K7S7</accession>
<feature type="region of interest" description="Disordered" evidence="5">
    <location>
        <begin position="1"/>
        <end position="39"/>
    </location>
</feature>
<feature type="domain" description="Late embryogenesis abundant protein LEA-2 subgroup" evidence="7">
    <location>
        <begin position="125"/>
        <end position="222"/>
    </location>
</feature>
<evidence type="ECO:0000313" key="8">
    <source>
        <dbReference type="EMBL" id="KAK4761322.1"/>
    </source>
</evidence>
<name>A0AAN7K7S7_9MYRT</name>
<dbReference type="SUPFAM" id="SSF117070">
    <property type="entry name" value="LEA14-like"/>
    <property type="match status" value="1"/>
</dbReference>
<keyword evidence="2 6" id="KW-0812">Transmembrane</keyword>
<evidence type="ECO:0000313" key="9">
    <source>
        <dbReference type="Proteomes" id="UP001345219"/>
    </source>
</evidence>
<evidence type="ECO:0000256" key="6">
    <source>
        <dbReference type="SAM" id="Phobius"/>
    </source>
</evidence>
<organism evidence="8 9">
    <name type="scientific">Trapa incisa</name>
    <dbReference type="NCBI Taxonomy" id="236973"/>
    <lineage>
        <taxon>Eukaryota</taxon>
        <taxon>Viridiplantae</taxon>
        <taxon>Streptophyta</taxon>
        <taxon>Embryophyta</taxon>
        <taxon>Tracheophyta</taxon>
        <taxon>Spermatophyta</taxon>
        <taxon>Magnoliopsida</taxon>
        <taxon>eudicotyledons</taxon>
        <taxon>Gunneridae</taxon>
        <taxon>Pentapetalae</taxon>
        <taxon>rosids</taxon>
        <taxon>malvids</taxon>
        <taxon>Myrtales</taxon>
        <taxon>Lythraceae</taxon>
        <taxon>Trapa</taxon>
    </lineage>
</organism>
<evidence type="ECO:0000256" key="5">
    <source>
        <dbReference type="SAM" id="MobiDB-lite"/>
    </source>
</evidence>
<dbReference type="GO" id="GO:0005886">
    <property type="term" value="C:plasma membrane"/>
    <property type="evidence" value="ECO:0007669"/>
    <property type="project" value="TreeGrafter"/>
</dbReference>
<evidence type="ECO:0000256" key="2">
    <source>
        <dbReference type="ARBA" id="ARBA00022692"/>
    </source>
</evidence>
<feature type="transmembrane region" description="Helical" evidence="6">
    <location>
        <begin position="66"/>
        <end position="92"/>
    </location>
</feature>
<dbReference type="Pfam" id="PF03168">
    <property type="entry name" value="LEA_2"/>
    <property type="match status" value="1"/>
</dbReference>
<feature type="compositionally biased region" description="Basic and acidic residues" evidence="5">
    <location>
        <begin position="1"/>
        <end position="12"/>
    </location>
</feature>
<proteinExistence type="predicted"/>
<evidence type="ECO:0000256" key="3">
    <source>
        <dbReference type="ARBA" id="ARBA00022989"/>
    </source>
</evidence>
<reference evidence="8 9" key="1">
    <citation type="journal article" date="2023" name="Hortic Res">
        <title>Pangenome of water caltrop reveals structural variations and asymmetric subgenome divergence after allopolyploidization.</title>
        <authorList>
            <person name="Zhang X."/>
            <person name="Chen Y."/>
            <person name="Wang L."/>
            <person name="Yuan Y."/>
            <person name="Fang M."/>
            <person name="Shi L."/>
            <person name="Lu R."/>
            <person name="Comes H.P."/>
            <person name="Ma Y."/>
            <person name="Chen Y."/>
            <person name="Huang G."/>
            <person name="Zhou Y."/>
            <person name="Zheng Z."/>
            <person name="Qiu Y."/>
        </authorList>
    </citation>
    <scope>NUCLEOTIDE SEQUENCE [LARGE SCALE GENOMIC DNA]</scope>
    <source>
        <tissue evidence="8">Roots</tissue>
    </source>
</reference>
<comment type="caution">
    <text evidence="8">The sequence shown here is derived from an EMBL/GenBank/DDBJ whole genome shotgun (WGS) entry which is preliminary data.</text>
</comment>
<keyword evidence="3 6" id="KW-1133">Transmembrane helix</keyword>
<dbReference type="InterPro" id="IPR004864">
    <property type="entry name" value="LEA_2"/>
</dbReference>
<dbReference type="GO" id="GO:0098542">
    <property type="term" value="P:defense response to other organism"/>
    <property type="evidence" value="ECO:0007669"/>
    <property type="project" value="InterPro"/>
</dbReference>
<sequence length="253" mass="28515">MMADHQRIHPVWDPEAASPQKSTAPLVNRENTRSEKGEPIEYPSFRRTIPVVHSKPPKRRCTFCRFLCWTLALFVFLVVALAATLGILYLVFRPKVPKYSVDGLEITRFNLGNDNSLSATFDVNITAKNPNDKIGIYYEGGSWISVWYTGSKLAEGALPKFYQGHRNTTVLVVPMTGETKNATGLIASLQLQRQQSSVIPLDLIVRQPVRVKLGMLKLPKVKLILRCNINVDSLSSQNIIRIKNNNCKKKVRL</sequence>
<evidence type="ECO:0000256" key="1">
    <source>
        <dbReference type="ARBA" id="ARBA00004167"/>
    </source>
</evidence>
<dbReference type="AlphaFoldDB" id="A0AAN7K7S7"/>
<dbReference type="PANTHER" id="PTHR31234:SF72">
    <property type="entry name" value="NDR1_HIN1-LIKE PROTEIN 6"/>
    <property type="match status" value="1"/>
</dbReference>
<dbReference type="EMBL" id="JAXIOK010000010">
    <property type="protein sequence ID" value="KAK4761322.1"/>
    <property type="molecule type" value="Genomic_DNA"/>
</dbReference>
<dbReference type="Proteomes" id="UP001345219">
    <property type="component" value="Chromosome 5"/>
</dbReference>
<dbReference type="PANTHER" id="PTHR31234">
    <property type="entry name" value="LATE EMBRYOGENESIS ABUNDANT (LEA) HYDROXYPROLINE-RICH GLYCOPROTEIN FAMILY"/>
    <property type="match status" value="1"/>
</dbReference>
<protein>
    <recommendedName>
        <fullName evidence="7">Late embryogenesis abundant protein LEA-2 subgroup domain-containing protein</fullName>
    </recommendedName>
</protein>
<gene>
    <name evidence="8" type="ORF">SAY87_006215</name>
</gene>
<keyword evidence="4 6" id="KW-0472">Membrane</keyword>
<dbReference type="InterPro" id="IPR044839">
    <property type="entry name" value="NDR1-like"/>
</dbReference>